<gene>
    <name evidence="5" type="ORF">Z969_09720</name>
</gene>
<accession>A0AA88ZQR0</accession>
<organism evidence="5 6">
    <name type="scientific">Clostridium novyi A str. 4570</name>
    <dbReference type="NCBI Taxonomy" id="1444290"/>
    <lineage>
        <taxon>Bacteria</taxon>
        <taxon>Bacillati</taxon>
        <taxon>Bacillota</taxon>
        <taxon>Clostridia</taxon>
        <taxon>Eubacteriales</taxon>
        <taxon>Clostridiaceae</taxon>
        <taxon>Clostridium</taxon>
    </lineage>
</organism>
<dbReference type="RefSeq" id="WP_039250750.1">
    <property type="nucleotide sequence ID" value="NZ_JDRX01000032.1"/>
</dbReference>
<feature type="chain" id="PRO_5041702461" evidence="3">
    <location>
        <begin position="20"/>
        <end position="309"/>
    </location>
</feature>
<keyword evidence="3" id="KW-0732">Signal</keyword>
<protein>
    <submittedName>
        <fullName evidence="5">N-acetylmuramoyl-L-alanine amidase</fullName>
    </submittedName>
</protein>
<dbReference type="InterPro" id="IPR002508">
    <property type="entry name" value="MurNAc-LAA_cat"/>
</dbReference>
<sequence>MKRVKVLLLSILVMLTFSACKNKNVDNKDETVSKKVETNAAMKALEKAKTNEDIEKLEADSKEKEKIQEDKEGKQLEKENKNQPSKEIKEDKTLDKVSKVKNSKNVIVLDPGHASRGDSNKEPVSPNSSVKKARQTSGADGVVTKTPEYKVNMDVAVKLKKYLEQKGFTVIMTKTDNNKTMSNIERAKVGNNANAALVIRIHADSSESKSTNGASMLIPSNGGSTKAIYNQSRVYGEKLISTLTREVGMKNRGVIERKDLTGFNWSTVPVVLVEMGFLSNPEEDKKLSTDSYKDKIAKSLANGVSEIFK</sequence>
<dbReference type="Gene3D" id="3.40.630.40">
    <property type="entry name" value="Zn-dependent exopeptidases"/>
    <property type="match status" value="1"/>
</dbReference>
<evidence type="ECO:0000259" key="4">
    <source>
        <dbReference type="SMART" id="SM00646"/>
    </source>
</evidence>
<dbReference type="PANTHER" id="PTHR30404">
    <property type="entry name" value="N-ACETYLMURAMOYL-L-ALANINE AMIDASE"/>
    <property type="match status" value="1"/>
</dbReference>
<feature type="compositionally biased region" description="Basic and acidic residues" evidence="2">
    <location>
        <begin position="44"/>
        <end position="98"/>
    </location>
</feature>
<evidence type="ECO:0000313" key="5">
    <source>
        <dbReference type="EMBL" id="KGN00610.1"/>
    </source>
</evidence>
<dbReference type="GO" id="GO:0008745">
    <property type="term" value="F:N-acetylmuramoyl-L-alanine amidase activity"/>
    <property type="evidence" value="ECO:0007669"/>
    <property type="project" value="InterPro"/>
</dbReference>
<dbReference type="GO" id="GO:0030288">
    <property type="term" value="C:outer membrane-bounded periplasmic space"/>
    <property type="evidence" value="ECO:0007669"/>
    <property type="project" value="TreeGrafter"/>
</dbReference>
<proteinExistence type="predicted"/>
<feature type="region of interest" description="Disordered" evidence="2">
    <location>
        <begin position="44"/>
        <end position="141"/>
    </location>
</feature>
<reference evidence="5 6" key="1">
    <citation type="submission" date="2014-01" db="EMBL/GenBank/DDBJ databases">
        <title>Plasmidome dynamics in the species complex Clostridium novyi sensu lato converts strains of independent lineages into distinctly different pathogens.</title>
        <authorList>
            <person name="Skarin H."/>
            <person name="Segerman B."/>
        </authorList>
    </citation>
    <scope>NUCLEOTIDE SEQUENCE [LARGE SCALE GENOMIC DNA]</scope>
    <source>
        <strain evidence="5 6">4570</strain>
    </source>
</reference>
<dbReference type="SUPFAM" id="SSF53187">
    <property type="entry name" value="Zn-dependent exopeptidases"/>
    <property type="match status" value="1"/>
</dbReference>
<evidence type="ECO:0000256" key="2">
    <source>
        <dbReference type="SAM" id="MobiDB-lite"/>
    </source>
</evidence>
<feature type="compositionally biased region" description="Polar residues" evidence="2">
    <location>
        <begin position="125"/>
        <end position="138"/>
    </location>
</feature>
<dbReference type="PANTHER" id="PTHR30404:SF0">
    <property type="entry name" value="N-ACETYLMURAMOYL-L-ALANINE AMIDASE AMIC"/>
    <property type="match status" value="1"/>
</dbReference>
<keyword evidence="1" id="KW-0378">Hydrolase</keyword>
<evidence type="ECO:0000256" key="1">
    <source>
        <dbReference type="ARBA" id="ARBA00022801"/>
    </source>
</evidence>
<dbReference type="InterPro" id="IPR050695">
    <property type="entry name" value="N-acetylmuramoyl_amidase_3"/>
</dbReference>
<dbReference type="AlphaFoldDB" id="A0AA88ZQR0"/>
<feature type="domain" description="MurNAc-LAA" evidence="4">
    <location>
        <begin position="187"/>
        <end position="305"/>
    </location>
</feature>
<evidence type="ECO:0000256" key="3">
    <source>
        <dbReference type="SAM" id="SignalP"/>
    </source>
</evidence>
<dbReference type="GO" id="GO:0009253">
    <property type="term" value="P:peptidoglycan catabolic process"/>
    <property type="evidence" value="ECO:0007669"/>
    <property type="project" value="InterPro"/>
</dbReference>
<feature type="signal peptide" evidence="3">
    <location>
        <begin position="1"/>
        <end position="19"/>
    </location>
</feature>
<dbReference type="EMBL" id="JDRX01000032">
    <property type="protein sequence ID" value="KGN00610.1"/>
    <property type="molecule type" value="Genomic_DNA"/>
</dbReference>
<name>A0AA88ZQR0_CLONO</name>
<dbReference type="SMART" id="SM00646">
    <property type="entry name" value="Ami_3"/>
    <property type="match status" value="1"/>
</dbReference>
<dbReference type="PROSITE" id="PS51257">
    <property type="entry name" value="PROKAR_LIPOPROTEIN"/>
    <property type="match status" value="1"/>
</dbReference>
<evidence type="ECO:0000313" key="6">
    <source>
        <dbReference type="Proteomes" id="UP000030016"/>
    </source>
</evidence>
<dbReference type="Proteomes" id="UP000030016">
    <property type="component" value="Unassembled WGS sequence"/>
</dbReference>
<dbReference type="CDD" id="cd02696">
    <property type="entry name" value="MurNAc-LAA"/>
    <property type="match status" value="1"/>
</dbReference>
<dbReference type="Pfam" id="PF01520">
    <property type="entry name" value="Amidase_3"/>
    <property type="match status" value="1"/>
</dbReference>
<comment type="caution">
    <text evidence="5">The sequence shown here is derived from an EMBL/GenBank/DDBJ whole genome shotgun (WGS) entry which is preliminary data.</text>
</comment>